<dbReference type="SUPFAM" id="SSF51735">
    <property type="entry name" value="NAD(P)-binding Rossmann-fold domains"/>
    <property type="match status" value="2"/>
</dbReference>
<dbReference type="PROSITE" id="PS52004">
    <property type="entry name" value="KS3_2"/>
    <property type="match status" value="1"/>
</dbReference>
<dbReference type="InterPro" id="IPR020807">
    <property type="entry name" value="PKS_DH"/>
</dbReference>
<dbReference type="InterPro" id="IPR029063">
    <property type="entry name" value="SAM-dependent_MTases_sf"/>
</dbReference>
<dbReference type="Pfam" id="PF08659">
    <property type="entry name" value="KR"/>
    <property type="match status" value="1"/>
</dbReference>
<dbReference type="InterPro" id="IPR042104">
    <property type="entry name" value="PKS_dehydratase_sf"/>
</dbReference>
<dbReference type="SUPFAM" id="SSF55048">
    <property type="entry name" value="Probable ACP-binding domain of malonyl-CoA ACP transacylase"/>
    <property type="match status" value="1"/>
</dbReference>
<feature type="domain" description="Ketosynthase family 3 (KS3)" evidence="12">
    <location>
        <begin position="6"/>
        <end position="441"/>
    </location>
</feature>
<evidence type="ECO:0000256" key="9">
    <source>
        <dbReference type="PROSITE-ProRule" id="PRU01363"/>
    </source>
</evidence>
<dbReference type="FunFam" id="3.40.47.10:FF:000019">
    <property type="entry name" value="Polyketide synthase type I"/>
    <property type="match status" value="1"/>
</dbReference>
<feature type="active site" description="Proton donor; for dehydratase activity" evidence="9">
    <location>
        <position position="1151"/>
    </location>
</feature>
<evidence type="ECO:0000259" key="12">
    <source>
        <dbReference type="PROSITE" id="PS52004"/>
    </source>
</evidence>
<dbReference type="InterPro" id="IPR013120">
    <property type="entry name" value="FAR_NAD-bd"/>
</dbReference>
<protein>
    <recommendedName>
        <fullName evidence="16">Carrier domain-containing protein</fullName>
    </recommendedName>
</protein>
<dbReference type="PROSITE" id="PS50075">
    <property type="entry name" value="CARRIER"/>
    <property type="match status" value="2"/>
</dbReference>
<dbReference type="PANTHER" id="PTHR43775">
    <property type="entry name" value="FATTY ACID SYNTHASE"/>
    <property type="match status" value="1"/>
</dbReference>
<dbReference type="SMART" id="SM00822">
    <property type="entry name" value="PKS_KR"/>
    <property type="match status" value="1"/>
</dbReference>
<dbReference type="Gene3D" id="3.40.50.12780">
    <property type="entry name" value="N-terminal domain of ligase-like"/>
    <property type="match status" value="1"/>
</dbReference>
<keyword evidence="3" id="KW-0436">Ligase</keyword>
<feature type="domain" description="Carrier" evidence="11">
    <location>
        <begin position="3547"/>
        <end position="3627"/>
    </location>
</feature>
<reference evidence="14 15" key="1">
    <citation type="submission" date="2015-02" db="EMBL/GenBank/DDBJ databases">
        <title>Draft Genome Sequences of Two Closely-Related Aflatoxigenic Aspergillus Species Obtained from the Cote d'Ivoire.</title>
        <authorList>
            <person name="Moore G.G."/>
            <person name="Beltz S.B."/>
            <person name="Mack B.M."/>
        </authorList>
    </citation>
    <scope>NUCLEOTIDE SEQUENCE [LARGE SCALE GENOMIC DNA]</scope>
    <source>
        <strain evidence="14 15">SRRC1432</strain>
    </source>
</reference>
<dbReference type="InterPro" id="IPR049551">
    <property type="entry name" value="PKS_DH_C"/>
</dbReference>
<dbReference type="Gene3D" id="3.40.50.150">
    <property type="entry name" value="Vaccinia Virus protein VP39"/>
    <property type="match status" value="1"/>
</dbReference>
<dbReference type="PROSITE" id="PS00606">
    <property type="entry name" value="KS3_1"/>
    <property type="match status" value="1"/>
</dbReference>
<dbReference type="NCBIfam" id="TIGR01733">
    <property type="entry name" value="AA-adenyl-dom"/>
    <property type="match status" value="1"/>
</dbReference>
<dbReference type="InterPro" id="IPR001227">
    <property type="entry name" value="Ac_transferase_dom_sf"/>
</dbReference>
<keyword evidence="7" id="KW-0511">Multifunctional enzyme</keyword>
<evidence type="ECO:0000259" key="13">
    <source>
        <dbReference type="PROSITE" id="PS52019"/>
    </source>
</evidence>
<dbReference type="Gene3D" id="1.10.1200.10">
    <property type="entry name" value="ACP-like"/>
    <property type="match status" value="2"/>
</dbReference>
<dbReference type="InterPro" id="IPR020806">
    <property type="entry name" value="PKS_PP-bd"/>
</dbReference>
<dbReference type="InterPro" id="IPR023213">
    <property type="entry name" value="CAT-like_dom_sf"/>
</dbReference>
<dbReference type="GO" id="GO:0016874">
    <property type="term" value="F:ligase activity"/>
    <property type="evidence" value="ECO:0007669"/>
    <property type="project" value="UniProtKB-KW"/>
</dbReference>
<dbReference type="InterPro" id="IPR014030">
    <property type="entry name" value="Ketoacyl_synth_N"/>
</dbReference>
<dbReference type="InterPro" id="IPR000873">
    <property type="entry name" value="AMP-dep_synth/lig_dom"/>
</dbReference>
<dbReference type="Gene3D" id="3.30.70.3290">
    <property type="match status" value="1"/>
</dbReference>
<dbReference type="InterPro" id="IPR009081">
    <property type="entry name" value="PP-bd_ACP"/>
</dbReference>
<evidence type="ECO:0008006" key="16">
    <source>
        <dbReference type="Google" id="ProtNLM"/>
    </source>
</evidence>
<name>A0A0F8V012_9EURO</name>
<evidence type="ECO:0000259" key="11">
    <source>
        <dbReference type="PROSITE" id="PS50075"/>
    </source>
</evidence>
<dbReference type="Pfam" id="PF21089">
    <property type="entry name" value="PKS_DH_N"/>
    <property type="match status" value="1"/>
</dbReference>
<dbReference type="SMART" id="SM00825">
    <property type="entry name" value="PKS_KS"/>
    <property type="match status" value="1"/>
</dbReference>
<organism evidence="14 15">
    <name type="scientific">Aspergillus ochraceoroseus</name>
    <dbReference type="NCBI Taxonomy" id="138278"/>
    <lineage>
        <taxon>Eukaryota</taxon>
        <taxon>Fungi</taxon>
        <taxon>Dikarya</taxon>
        <taxon>Ascomycota</taxon>
        <taxon>Pezizomycotina</taxon>
        <taxon>Eurotiomycetes</taxon>
        <taxon>Eurotiomycetidae</taxon>
        <taxon>Eurotiales</taxon>
        <taxon>Aspergillaceae</taxon>
        <taxon>Aspergillus</taxon>
        <taxon>Aspergillus subgen. Nidulantes</taxon>
    </lineage>
</organism>
<evidence type="ECO:0000256" key="5">
    <source>
        <dbReference type="ARBA" id="ARBA00022679"/>
    </source>
</evidence>
<dbReference type="Pfam" id="PF00550">
    <property type="entry name" value="PP-binding"/>
    <property type="match status" value="2"/>
</dbReference>
<accession>A0A0F8V012</accession>
<evidence type="ECO:0000256" key="7">
    <source>
        <dbReference type="ARBA" id="ARBA00023268"/>
    </source>
</evidence>
<dbReference type="Gene3D" id="3.30.300.30">
    <property type="match status" value="1"/>
</dbReference>
<dbReference type="InterPro" id="IPR036736">
    <property type="entry name" value="ACP-like_sf"/>
</dbReference>
<dbReference type="PANTHER" id="PTHR43775:SF20">
    <property type="entry name" value="HYBRID PKS-NRPS SYNTHETASE APDA"/>
    <property type="match status" value="1"/>
</dbReference>
<evidence type="ECO:0000256" key="4">
    <source>
        <dbReference type="ARBA" id="ARBA00022603"/>
    </source>
</evidence>
<dbReference type="InterPro" id="IPR045851">
    <property type="entry name" value="AMP-bd_C_sf"/>
</dbReference>
<feature type="active site" description="Proton acceptor; for dehydratase activity" evidence="9">
    <location>
        <position position="976"/>
    </location>
</feature>
<dbReference type="InterPro" id="IPR016039">
    <property type="entry name" value="Thiolase-like"/>
</dbReference>
<dbReference type="Proteomes" id="UP000034947">
    <property type="component" value="Unassembled WGS sequence"/>
</dbReference>
<feature type="region of interest" description="C-terminal hotdog fold" evidence="9">
    <location>
        <begin position="1096"/>
        <end position="1244"/>
    </location>
</feature>
<dbReference type="EMBL" id="JYKN01000254">
    <property type="protein sequence ID" value="KKK25104.1"/>
    <property type="molecule type" value="Genomic_DNA"/>
</dbReference>
<dbReference type="CDD" id="cd19532">
    <property type="entry name" value="C_PKS-NRPS"/>
    <property type="match status" value="1"/>
</dbReference>
<dbReference type="GO" id="GO:0031177">
    <property type="term" value="F:phosphopantetheine binding"/>
    <property type="evidence" value="ECO:0007669"/>
    <property type="project" value="InterPro"/>
</dbReference>
<dbReference type="SUPFAM" id="SSF52777">
    <property type="entry name" value="CoA-dependent acyltransferases"/>
    <property type="match status" value="2"/>
</dbReference>
<gene>
    <name evidence="14" type="ORF">AOCH_003278</name>
</gene>
<evidence type="ECO:0000256" key="3">
    <source>
        <dbReference type="ARBA" id="ARBA00022598"/>
    </source>
</evidence>
<comment type="caution">
    <text evidence="14">The sequence shown here is derived from an EMBL/GenBank/DDBJ whole genome shotgun (WGS) entry which is preliminary data.</text>
</comment>
<dbReference type="Pfam" id="PF08242">
    <property type="entry name" value="Methyltransf_12"/>
    <property type="match status" value="1"/>
</dbReference>
<dbReference type="SUPFAM" id="SSF47336">
    <property type="entry name" value="ACP-like"/>
    <property type="match status" value="2"/>
</dbReference>
<evidence type="ECO:0000313" key="14">
    <source>
        <dbReference type="EMBL" id="KKK25104.1"/>
    </source>
</evidence>
<comment type="similarity">
    <text evidence="8">In the C-terminal section; belongs to the NRP synthetase family.</text>
</comment>
<dbReference type="SUPFAM" id="SSF52151">
    <property type="entry name" value="FabD/lysophospholipase-like"/>
    <property type="match status" value="1"/>
</dbReference>
<evidence type="ECO:0000256" key="1">
    <source>
        <dbReference type="ARBA" id="ARBA00022450"/>
    </source>
</evidence>
<dbReference type="Pfam" id="PF14765">
    <property type="entry name" value="PS-DH"/>
    <property type="match status" value="1"/>
</dbReference>
<dbReference type="Gene3D" id="3.40.47.10">
    <property type="match status" value="1"/>
</dbReference>
<keyword evidence="15" id="KW-1185">Reference proteome</keyword>
<dbReference type="CDD" id="cd05930">
    <property type="entry name" value="A_NRPS"/>
    <property type="match status" value="1"/>
</dbReference>
<dbReference type="Pfam" id="PF00668">
    <property type="entry name" value="Condensation"/>
    <property type="match status" value="1"/>
</dbReference>
<dbReference type="GO" id="GO:0006633">
    <property type="term" value="P:fatty acid biosynthetic process"/>
    <property type="evidence" value="ECO:0007669"/>
    <property type="project" value="InterPro"/>
</dbReference>
<dbReference type="InterPro" id="IPR049900">
    <property type="entry name" value="PKS_mFAS_DH"/>
</dbReference>
<dbReference type="SMART" id="SM00826">
    <property type="entry name" value="PKS_DH"/>
    <property type="match status" value="1"/>
</dbReference>
<dbReference type="InterPro" id="IPR013968">
    <property type="entry name" value="PKS_KR"/>
</dbReference>
<dbReference type="Gene3D" id="3.40.366.10">
    <property type="entry name" value="Malonyl-Coenzyme A Acyl Carrier Protein, domain 2"/>
    <property type="match status" value="1"/>
</dbReference>
<dbReference type="Pfam" id="PF00109">
    <property type="entry name" value="ketoacyl-synt"/>
    <property type="match status" value="1"/>
</dbReference>
<sequence>MKRQQNEPIAIIGSGCRFPGNASSPSKLWDLLREPKDCLSEIPRDRFNWEGYHSGDGPRHGSSTTKYTHFLKEDIRKFDPHFFNIQPGEADAIDPQQRLLLETVYEGLESAGLTIEGLQGSSTAVYVGMMGCDYADVIQKDVDCTPTYAGTGTARSIHSNRISYFFDWHGPSMTIDTACSSSMMAIHLAIQSLRNGDSQVAVACGTSIIIGPHNYVVLSNLNMIAADGRAKMWDVDANGYARGEGVGAVILKTLSAAEADGDYIECVIRETSVNQDGRTRGITMPSSTAQAELIRQTYERAGLDLSKREDRPQYFEAHGTGTMVGDPREAEAVHNAFFTNGDLLGPEDTIYIGSIKTVIGHTEGAAGLAGVLKASLVLQNGLIPPNLLFNRLSPAVAPFAKHLQLPTALTPWPALPDALPRRASVNSFGFGGSNGHAILESYQGARRRNDDSQSPPPVTTPFVFSAQSERTLISTLERFSEYLKANKTVCLRDVSWSLQYRRSTLPVRTVITALTVDDLLSKLTEKLSATQDQGKVQAGVKSLAKHNAQILGVFTGQGAQWAGMGREILRISSVAREIVRKLDDSLSQLAASDRPPWTIEEELSKDTDTSRIGEASISQPLCTAVQILLVDMLEAAGVRFHAVVGHSSGEIAAAYAAKLLTASDAIRIAYYRGVCAKLARGADGQLGSMMAVGTSMDDARELCAVPDFEGRLSIAACNSSTSITLSGDKEAIDGAKLVFDEEKKFARVLKVDTAYHSHHMQPCAEPYLAALQACNIQPLTPGATAPIWLSSVYGGKRMTNSPDLSAAYWVSNMTQAVLFSSAVESALAMQESLDLALEIGPHPALQAPAMQTIQDTYGNEIPYTGVLSRGKHDLEVFSGALGFVWTHCERNTVQFAPYNQHFFPCEAQPVFVKDLPTYPWDHERSYWFESRTEKAQRYRSGPVHPLLGVPYGDTTESEIKWRNFLTPKELPWLLHHQLQGQAVFPAAASAAMAWEAALLQVGEQPVRLIEVTDLVIHRSISFQSETTSVEVVLTLLNMHRRGASPGERFTADWSLHSPLAPESEKLAPVASGSISLLLGAPTISMLPVRGAYPPNMVRIDADEFYAALSELGYGYTGPFQSITHLERKLNYSSGTFEAPTCDLLVHPAMLDMAFQALFAAVSYPGDGGLWSLHVPTSIRGIRINPYHCPRPDDLGVDLSFDAILAESSSKGTAGDVVIFSADGRQGLLQVEGVSSVPFTRATRADDRNIFSEEVWNLAEPHGPTAVLGHRATPEELEHAYACERVAHFYLKRLREEITPAEESAAAPHHQRLMAFAKSLVSGVASGNCTYAKAEWANDTEHDIIPTLERYPDSIDLKIMRSVGEAYPSVVRGQSNPLEHLTKDNMLDDFYTEGLGFQLANTWAGRLIKQISHRYPHMNIIEIGAGTGGATKTVLEHLGQSFRSYTYTDVSTAFFEKAQERFKDHAHKMVFKPFDMEKEPGNQSLEAHSFDLVVASNVLHATKDISQALHHVRALLRPGGYLVLLEITDQRPSRMGFIMGGLPGWWQGEGRRQWTPTLPPAQWNSLLQKTGYSGIDTIALCPDSLPYPFSVSVAQAVDDGIAFLRQPLFSAGTDKDLGDLLIIGGSTLESSKLATGVMPVLRPRFGTIAVFESLEDLQHDSYVEIPSTVLVLVDIDEPIFQDMTALKLQALKTLFQNARNVVWVTKGCKRAEPYANMTVGLGRSLSCEMHELRLQFLDIEEDWDLDVGYLSEMLLRLRVTDLWESSGPLSHEILWTTEPEFRAANSKILIPRMYEHSAQNDRYNSQRRQISHEQEREAGRISISHSGAPKTFKLVEDRLSAQSTRAGMVSIRVLYSVLSAMQVADGAFLFLSIGRTVAGGDTVLAVSDSNSSTIDVPKEHMVRINVPKGDEKRYLLLAAWELIIHQALSKATTRAATILTRDVEKGPLQLLQHRATRLGIRAQTITSDPNIEDSGSIFIHPFEFHNTVKGKLTSGVVALLDLSQDPLEDSVHRLLVGSLPSFCTVLTTTTLLSPDASNRQFTGDFSNLMIQDVLAKASAEMQDSSSTEDQLGSISICSLKELTQGAKLEPLQLIDWLADTHVPVEIEPVGSKVSFSPEKTYWLIGLTADLGQSLCEWLVAHGARHLVLSSRNPRVDQGWLDTLSSAGANIKVCSMDVTDKLSVYKTHEDILQTMPPIAGVANAAMVLQDIMFSNMKLDDLLPVLRPKVDGSQYLNDLFADQQLDFFILFSSLGLIVGNSGQSSYTAANAFMASLVAQRRQRGLSAAVMDIGAIIGAGYITRAGQIKAADLAAYGAYPLSTSDFHQMFGEAVLASHPESGHNPEIVTGLRMIDPVVDDRVSWRANPKFSHFWRTEDEFKTDSGTKHSMAPVKVQLMDATTRAQAREIIQECFSARLMVLLQLHEEDMDDNAALVELGVDSLVAVEARAWFTKQLGVDIPVLRMLGGASVVDLVDDALANIGRGLIPQVNLDHHDEPAAKANNSSFLPQETELISDPASSVASIDTPSSDSEQQGSSPTASSLLDDFQDGFKPVIVKTEPMSYAQSRFWFLRRSVEDPTAFNITFSHSLKGDAHPAELAKAVQAAARLHQGLRTCFFEKDNQPVQGILETSPLYLERRPISSEDEVKAEYHQLHQHEYDLESGRTMRIVLLEMGPRLSYLIVGYHHIAMDGAGFTGFLQELMRIGGGEQVPEPIQYADYSRELREAVEAGKMAREMAYWRKQLADIPPVLPLLPLSKVRVRAPLRTYALSSTSVRVDPVLVARIKRRSRNFQATAFHFYLTVFQTLLFRFLDIEDLCIGIADSNRSDADLQRTMGILVNLLPLRFKSHLSQTFSEAVKDARRTAYAGLDHSKLPFNVLLDQLPVERSATQFPIFQVFMDYRPGIQERLTLGNVEVQRLDWSYGKNAYDINLDIMENTEGSAFITMSTQDYLYGQTEVETLMKVYLTLLESFSRNPALHLNEPPLFNESEIQTAIDIGRGPSLPSDWAPTLSQRVEEIAQTHGSTVAVKDGEGNQITYQDMMTEAHRIAGALLDAGGIVAGDRVAVFQHPTATTTISSLLAILRVGAVYVPLDLRSPMPRLAAIIQDCQPKVILSHATTAKYASALASSPQVKLINVSTIEGGESPRVVPNQAAPDGNAVILYTSGSTGVPKGVILRHANIRNVVEMTTKRFSLGAETVLQQSALTFDLSINQIFVALANGGTLYIVPQSKRGDAVEITKMIEAEHITYTLATPSEYSYWFHFGVDSLTAATRWKFAFSLGEELKPRLVEEFQALQRPDVRLINTYGPAEITVQSHAAEIAYGGTAEDVIPAGWSLPNYSVYIVDRDIKPLPVNIPGEICIGGAGVAAGYLNLEDQTQEQFLPDAFAPADWVAKGWNRMYRTGDRGRLRADGALLFDGRMDSSTQVKLRGLRIDLGEIEHAILQTASPALDEAVVSVRGGGGNNQQAAEFLVAHVVFSRGFHGDNNHETRQTYLQRILGQLPLPQYMVPAMMIPLDRMPLTRHHKTDRQAIAAIPLPKDSATAAAGTESAQDLTPLETELVRIWEVVLSRDLLQCGSISPSFSFFQLGGNSLLLIPLQYLIKDTFHVSLPMIDFAQAHTVRKMARQIEQTATAQPLDWAAETAVPEDLPLPSIPAALLSQARRQGTDLRILYTGATGHSGKYILEKLVADERISKIYLVAVRATTENNNNNNNNNSNGNSDGSWRPRQLAVVSDKIVQFPGNLLDERLGLSAAQFNFLAGEVDVILHSAANRSLWDHYQVLRQPSVLATQVLVGLAAPRQIPIHFMSSAAIHLFNRDAADDEYPETIAVAPPPVDGTEGYLASKWAVEKLLEKAAARFGIPMYFHRPAPVGAVQRVATETVFAEFLRVVRALRLHVTRDSIRGYIDLIVLGDLAAVLRDQLIDSASTSSSSSSSPPVHYIHHRSDVRVHMGQWKAYMDQHNTDLTLDMVETEHAVEWVGRAKKIGFPYMLAAQNFDMAGVMSTLPIVQRR</sequence>
<dbReference type="SUPFAM" id="SSF56801">
    <property type="entry name" value="Acetyl-CoA synthetase-like"/>
    <property type="match status" value="1"/>
</dbReference>
<dbReference type="VEuPathDB" id="FungiDB:P175DRAFT_0484695"/>
<feature type="domain" description="Carrier" evidence="11">
    <location>
        <begin position="2400"/>
        <end position="2478"/>
    </location>
</feature>
<feature type="compositionally biased region" description="Polar residues" evidence="10">
    <location>
        <begin position="2514"/>
        <end position="2539"/>
    </location>
</feature>
<dbReference type="InterPro" id="IPR016035">
    <property type="entry name" value="Acyl_Trfase/lysoPLipase"/>
</dbReference>
<keyword evidence="6" id="KW-0677">Repeat</keyword>
<keyword evidence="5" id="KW-0808">Transferase</keyword>
<evidence type="ECO:0000256" key="10">
    <source>
        <dbReference type="SAM" id="MobiDB-lite"/>
    </source>
</evidence>
<feature type="region of interest" description="N-terminal hotdog fold" evidence="9">
    <location>
        <begin position="944"/>
        <end position="1081"/>
    </location>
</feature>
<dbReference type="PROSITE" id="PS00455">
    <property type="entry name" value="AMP_BINDING"/>
    <property type="match status" value="1"/>
</dbReference>
<dbReference type="InterPro" id="IPR018201">
    <property type="entry name" value="Ketoacyl_synth_AS"/>
</dbReference>
<dbReference type="Gene3D" id="3.40.50.720">
    <property type="entry name" value="NAD(P)-binding Rossmann-like Domain"/>
    <property type="match status" value="2"/>
</dbReference>
<keyword evidence="4" id="KW-0489">Methyltransferase</keyword>
<dbReference type="InterPro" id="IPR036291">
    <property type="entry name" value="NAD(P)-bd_dom_sf"/>
</dbReference>
<dbReference type="InterPro" id="IPR032821">
    <property type="entry name" value="PKS_assoc"/>
</dbReference>
<dbReference type="InterPro" id="IPR010071">
    <property type="entry name" value="AA_adenyl_dom"/>
</dbReference>
<dbReference type="InterPro" id="IPR014031">
    <property type="entry name" value="Ketoacyl_synth_C"/>
</dbReference>
<dbReference type="Pfam" id="PF16197">
    <property type="entry name" value="KAsynt_C_assoc"/>
    <property type="match status" value="1"/>
</dbReference>
<dbReference type="Pfam" id="PF00501">
    <property type="entry name" value="AMP-binding"/>
    <property type="match status" value="1"/>
</dbReference>
<dbReference type="SMART" id="SM00823">
    <property type="entry name" value="PKS_PP"/>
    <property type="match status" value="2"/>
</dbReference>
<dbReference type="PROSITE" id="PS52019">
    <property type="entry name" value="PKS_MFAS_DH"/>
    <property type="match status" value="1"/>
</dbReference>
<dbReference type="Gene3D" id="3.10.129.110">
    <property type="entry name" value="Polyketide synthase dehydratase"/>
    <property type="match status" value="1"/>
</dbReference>
<dbReference type="Pfam" id="PF07993">
    <property type="entry name" value="NAD_binding_4"/>
    <property type="match status" value="1"/>
</dbReference>
<dbReference type="GO" id="GO:0004312">
    <property type="term" value="F:fatty acid synthase activity"/>
    <property type="evidence" value="ECO:0007669"/>
    <property type="project" value="TreeGrafter"/>
</dbReference>
<dbReference type="GO" id="GO:0009403">
    <property type="term" value="P:toxin biosynthetic process"/>
    <property type="evidence" value="ECO:0007669"/>
    <property type="project" value="UniProtKB-ARBA"/>
</dbReference>
<feature type="domain" description="PKS/mFAS DH" evidence="13">
    <location>
        <begin position="944"/>
        <end position="1244"/>
    </location>
</feature>
<dbReference type="Gene3D" id="3.30.559.30">
    <property type="entry name" value="Nonribosomal peptide synthetase, condensation domain"/>
    <property type="match status" value="1"/>
</dbReference>
<dbReference type="InterPro" id="IPR020845">
    <property type="entry name" value="AMP-binding_CS"/>
</dbReference>
<dbReference type="InterPro" id="IPR049552">
    <property type="entry name" value="PKS_DH_N"/>
</dbReference>
<dbReference type="GO" id="GO:0008168">
    <property type="term" value="F:methyltransferase activity"/>
    <property type="evidence" value="ECO:0007669"/>
    <property type="project" value="UniProtKB-KW"/>
</dbReference>
<feature type="region of interest" description="Disordered" evidence="10">
    <location>
        <begin position="2514"/>
        <end position="2542"/>
    </location>
</feature>
<proteinExistence type="inferred from homology"/>
<dbReference type="InterPro" id="IPR057326">
    <property type="entry name" value="KR_dom"/>
</dbReference>
<evidence type="ECO:0000256" key="8">
    <source>
        <dbReference type="ARBA" id="ARBA00029443"/>
    </source>
</evidence>
<dbReference type="InterPro" id="IPR014043">
    <property type="entry name" value="Acyl_transferase_dom"/>
</dbReference>
<dbReference type="SUPFAM" id="SSF53335">
    <property type="entry name" value="S-adenosyl-L-methionine-dependent methyltransferases"/>
    <property type="match status" value="1"/>
</dbReference>
<dbReference type="InterPro" id="IPR006162">
    <property type="entry name" value="Ppantetheine_attach_site"/>
</dbReference>
<dbReference type="Pfam" id="PF02801">
    <property type="entry name" value="Ketoacyl-synt_C"/>
    <property type="match status" value="1"/>
</dbReference>
<dbReference type="OrthoDB" id="329835at2759"/>
<keyword evidence="1" id="KW-0596">Phosphopantetheine</keyword>
<dbReference type="GO" id="GO:0032259">
    <property type="term" value="P:methylation"/>
    <property type="evidence" value="ECO:0007669"/>
    <property type="project" value="UniProtKB-KW"/>
</dbReference>
<dbReference type="Pfam" id="PF00698">
    <property type="entry name" value="Acyl_transf_1"/>
    <property type="match status" value="1"/>
</dbReference>
<evidence type="ECO:0000256" key="6">
    <source>
        <dbReference type="ARBA" id="ARBA00022737"/>
    </source>
</evidence>
<dbReference type="InterPro" id="IPR001242">
    <property type="entry name" value="Condensation_dom"/>
</dbReference>
<dbReference type="InterPro" id="IPR050091">
    <property type="entry name" value="PKS_NRPS_Biosynth_Enz"/>
</dbReference>
<dbReference type="GO" id="GO:0004315">
    <property type="term" value="F:3-oxoacyl-[acyl-carrier-protein] synthase activity"/>
    <property type="evidence" value="ECO:0007669"/>
    <property type="project" value="InterPro"/>
</dbReference>
<dbReference type="PROSITE" id="PS00012">
    <property type="entry name" value="PHOSPHOPANTETHEINE"/>
    <property type="match status" value="1"/>
</dbReference>
<dbReference type="InterPro" id="IPR013217">
    <property type="entry name" value="Methyltransf_12"/>
</dbReference>
<dbReference type="InterPro" id="IPR020841">
    <property type="entry name" value="PKS_Beta-ketoAc_synthase_dom"/>
</dbReference>
<dbReference type="CDD" id="cd00833">
    <property type="entry name" value="PKS"/>
    <property type="match status" value="1"/>
</dbReference>
<dbReference type="Gene3D" id="3.30.559.10">
    <property type="entry name" value="Chloramphenicol acetyltransferase-like domain"/>
    <property type="match status" value="1"/>
</dbReference>
<keyword evidence="2" id="KW-0597">Phosphoprotein</keyword>
<dbReference type="InterPro" id="IPR042099">
    <property type="entry name" value="ANL_N_sf"/>
</dbReference>
<dbReference type="SMART" id="SM00827">
    <property type="entry name" value="PKS_AT"/>
    <property type="match status" value="1"/>
</dbReference>
<dbReference type="CDD" id="cd02440">
    <property type="entry name" value="AdoMet_MTases"/>
    <property type="match status" value="1"/>
</dbReference>
<dbReference type="SUPFAM" id="SSF53901">
    <property type="entry name" value="Thiolase-like"/>
    <property type="match status" value="1"/>
</dbReference>
<evidence type="ECO:0000313" key="15">
    <source>
        <dbReference type="Proteomes" id="UP000034947"/>
    </source>
</evidence>
<dbReference type="InterPro" id="IPR016036">
    <property type="entry name" value="Malonyl_transacylase_ACP-bd"/>
</dbReference>
<evidence type="ECO:0000256" key="2">
    <source>
        <dbReference type="ARBA" id="ARBA00022553"/>
    </source>
</evidence>